<proteinExistence type="predicted"/>
<dbReference type="STRING" id="1324957.K933_09687"/>
<dbReference type="RefSeq" id="WP_023394522.1">
    <property type="nucleotide sequence ID" value="NZ_ASGZ01000029.1"/>
</dbReference>
<keyword evidence="1" id="KW-1133">Transmembrane helix</keyword>
<dbReference type="AlphaFoldDB" id="V4HCH5"/>
<organism evidence="2 3">
    <name type="scientific">Candidatus Halobonum tyrrellensis G22</name>
    <dbReference type="NCBI Taxonomy" id="1324957"/>
    <lineage>
        <taxon>Archaea</taxon>
        <taxon>Methanobacteriati</taxon>
        <taxon>Methanobacteriota</taxon>
        <taxon>Stenosarchaea group</taxon>
        <taxon>Halobacteria</taxon>
        <taxon>Halobacteriales</taxon>
        <taxon>Haloferacaceae</taxon>
        <taxon>Candidatus Halobonum</taxon>
    </lineage>
</organism>
<dbReference type="EMBL" id="ASGZ01000029">
    <property type="protein sequence ID" value="ESP88385.1"/>
    <property type="molecule type" value="Genomic_DNA"/>
</dbReference>
<keyword evidence="1" id="KW-0812">Transmembrane</keyword>
<dbReference type="OrthoDB" id="308007at2157"/>
<comment type="caution">
    <text evidence="2">The sequence shown here is derived from an EMBL/GenBank/DDBJ whole genome shotgun (WGS) entry which is preliminary data.</text>
</comment>
<evidence type="ECO:0000313" key="3">
    <source>
        <dbReference type="Proteomes" id="UP000017840"/>
    </source>
</evidence>
<name>V4HCH5_9EURY</name>
<feature type="transmembrane region" description="Helical" evidence="1">
    <location>
        <begin position="48"/>
        <end position="66"/>
    </location>
</feature>
<keyword evidence="3" id="KW-1185">Reference proteome</keyword>
<dbReference type="Proteomes" id="UP000017840">
    <property type="component" value="Unassembled WGS sequence"/>
</dbReference>
<protein>
    <submittedName>
        <fullName evidence="2">Uncharacterized protein</fullName>
    </submittedName>
</protein>
<evidence type="ECO:0000256" key="1">
    <source>
        <dbReference type="SAM" id="Phobius"/>
    </source>
</evidence>
<accession>V4HCH5</accession>
<feature type="transmembrane region" description="Helical" evidence="1">
    <location>
        <begin position="78"/>
        <end position="97"/>
    </location>
</feature>
<dbReference type="eggNOG" id="arCOG15268">
    <property type="taxonomic scope" value="Archaea"/>
</dbReference>
<sequence>MDLHSLPAAVRRHPSATFGVVGGLFALAYLLAASDGPVDDRLPVGPEAFLVVGGFLGGALVSWALWGRLGAADSPRRGAAAGALVGLLALPVPFYLLELGVIAFEGSLFDPGPGSSPLARAAEHLFLLVGTPLLLGAFGLVVTCGGTVVAGAAAGYLLARR</sequence>
<reference evidence="2 3" key="1">
    <citation type="journal article" date="2013" name="Genome Announc.">
        <title>Draft Genome Sequence of 'Candidatus Halobonum tyrrellensis' Strain G22, Isolated from the Hypersaline Waters of Lake Tyrrell, Australia.</title>
        <authorList>
            <person name="Ugalde J.A."/>
            <person name="Narasingarao P."/>
            <person name="Kuo S."/>
            <person name="Podell S."/>
            <person name="Allen E.E."/>
        </authorList>
    </citation>
    <scope>NUCLEOTIDE SEQUENCE [LARGE SCALE GENOMIC DNA]</scope>
    <source>
        <strain evidence="2 3">G22</strain>
    </source>
</reference>
<keyword evidence="1" id="KW-0472">Membrane</keyword>
<gene>
    <name evidence="2" type="ORF">K933_09687</name>
</gene>
<feature type="transmembrane region" description="Helical" evidence="1">
    <location>
        <begin position="133"/>
        <end position="159"/>
    </location>
</feature>
<evidence type="ECO:0000313" key="2">
    <source>
        <dbReference type="EMBL" id="ESP88385.1"/>
    </source>
</evidence>